<gene>
    <name evidence="11" type="ORF">ES332_D12G101400v1</name>
</gene>
<dbReference type="GO" id="GO:0003777">
    <property type="term" value="F:microtubule motor activity"/>
    <property type="evidence" value="ECO:0007669"/>
    <property type="project" value="InterPro"/>
</dbReference>
<evidence type="ECO:0000259" key="10">
    <source>
        <dbReference type="PROSITE" id="PS50067"/>
    </source>
</evidence>
<feature type="coiled-coil region" evidence="8">
    <location>
        <begin position="746"/>
        <end position="934"/>
    </location>
</feature>
<dbReference type="SUPFAM" id="SSF52540">
    <property type="entry name" value="P-loop containing nucleoside triphosphate hydrolases"/>
    <property type="match status" value="1"/>
</dbReference>
<name>A0A5D2I7I5_GOSTO</name>
<proteinExistence type="inferred from homology"/>
<dbReference type="GO" id="GO:0005524">
    <property type="term" value="F:ATP binding"/>
    <property type="evidence" value="ECO:0007669"/>
    <property type="project" value="UniProtKB-UniRule"/>
</dbReference>
<keyword evidence="4 7" id="KW-0067">ATP-binding</keyword>
<dbReference type="GO" id="GO:0005874">
    <property type="term" value="C:microtubule"/>
    <property type="evidence" value="ECO:0007669"/>
    <property type="project" value="UniProtKB-KW"/>
</dbReference>
<dbReference type="InterPro" id="IPR036961">
    <property type="entry name" value="Kinesin_motor_dom_sf"/>
</dbReference>
<evidence type="ECO:0000256" key="5">
    <source>
        <dbReference type="ARBA" id="ARBA00023054"/>
    </source>
</evidence>
<dbReference type="Pfam" id="PF00225">
    <property type="entry name" value="Kinesin"/>
    <property type="match status" value="1"/>
</dbReference>
<dbReference type="PANTHER" id="PTHR47972">
    <property type="entry name" value="KINESIN-LIKE PROTEIN KLP-3"/>
    <property type="match status" value="1"/>
</dbReference>
<organism evidence="11 12">
    <name type="scientific">Gossypium tomentosum</name>
    <name type="common">Hawaiian cotton</name>
    <name type="synonym">Gossypium sandvicense</name>
    <dbReference type="NCBI Taxonomy" id="34277"/>
    <lineage>
        <taxon>Eukaryota</taxon>
        <taxon>Viridiplantae</taxon>
        <taxon>Streptophyta</taxon>
        <taxon>Embryophyta</taxon>
        <taxon>Tracheophyta</taxon>
        <taxon>Spermatophyta</taxon>
        <taxon>Magnoliopsida</taxon>
        <taxon>eudicotyledons</taxon>
        <taxon>Gunneridae</taxon>
        <taxon>Pentapetalae</taxon>
        <taxon>rosids</taxon>
        <taxon>malvids</taxon>
        <taxon>Malvales</taxon>
        <taxon>Malvaceae</taxon>
        <taxon>Malvoideae</taxon>
        <taxon>Gossypium</taxon>
    </lineage>
</organism>
<keyword evidence="6 7" id="KW-0505">Motor protein</keyword>
<dbReference type="Proteomes" id="UP000322667">
    <property type="component" value="Chromosome D12"/>
</dbReference>
<dbReference type="InterPro" id="IPR027417">
    <property type="entry name" value="P-loop_NTPase"/>
</dbReference>
<dbReference type="FunFam" id="2.60.120.430:FF:000016">
    <property type="entry name" value="Kinesin-like protein KIN-14R"/>
    <property type="match status" value="1"/>
</dbReference>
<evidence type="ECO:0000313" key="12">
    <source>
        <dbReference type="Proteomes" id="UP000322667"/>
    </source>
</evidence>
<dbReference type="PRINTS" id="PR00380">
    <property type="entry name" value="KINESINHEAVY"/>
</dbReference>
<keyword evidence="12" id="KW-1185">Reference proteome</keyword>
<evidence type="ECO:0000256" key="4">
    <source>
        <dbReference type="ARBA" id="ARBA00022840"/>
    </source>
</evidence>
<evidence type="ECO:0000256" key="6">
    <source>
        <dbReference type="ARBA" id="ARBA00023175"/>
    </source>
</evidence>
<accession>A0A5D2I7I5</accession>
<feature type="binding site" evidence="7">
    <location>
        <begin position="500"/>
        <end position="507"/>
    </location>
    <ligand>
        <name>ATP</name>
        <dbReference type="ChEBI" id="CHEBI:30616"/>
    </ligand>
</feature>
<keyword evidence="3 7" id="KW-0547">Nucleotide-binding</keyword>
<dbReference type="AlphaFoldDB" id="A0A5D2I7I5"/>
<evidence type="ECO:0000256" key="3">
    <source>
        <dbReference type="ARBA" id="ARBA00022741"/>
    </source>
</evidence>
<feature type="compositionally biased region" description="Low complexity" evidence="9">
    <location>
        <begin position="964"/>
        <end position="976"/>
    </location>
</feature>
<sequence length="1069" mass="120605">MDNAQLNAFLQNPETHFPDFSITRGFDSEKCYLALNLDNPTSAMDEGEEESFADLMLCDSNSRLIPSGFSKSNCTDEIVMFINAGGEALNETDSSMKFLGDNYFEGGNVMQTNEPINEAGDCPFIYWSARIGSFSYRFNNLPPGDYFVDLHFAEIINTNGPKGMRVFNVYMQEEKVLSDFDIFSVVGANKPLQVVGLRVSVKEDGLIALRFEGVIGSPMVCGICVRKTQNIPVTQGSQEYLKCNNCAAEIEVSSAQMKLVRTKVTDKYEKKIQELTTQCQLKTHECHEAWMSLTAANEQLEKVRMELDNKIFLTRTLDDTVGKQAENLKNITSSYEHYKKYWAAAVNNLREKIKIMKNEHAQLSHEAHACAESIPELNKMVTGVQALVEQCEDLKVKYSEEQAKRKELYNQIQETKGNIRVFCRCRPLSKEEISAGSAQVVDFDAAKDGDIGILTGASKKTFKFDRVYTPKDNQVDVFADALPLVTSVLDGYNVCIFAYGQTGTGKTFTMEGTDQNRGVNYRTLEQLFHIAKERSETFMYNISVSVLEVYNEQIRDLLSTSPTSKRLEIKQSAEGFHHVPGIVEAQVENIKEVWNVLQIGSNSRAVGSNNVNEHSSRSHCMLCIMVKSKNLMTGECTNSKLWLVDLAGSERLAKTDAQGERLKEAQNINKSLSALGDVVYALATKSSHIPYRNSKLTHLLQDSLGGDSKTLMFVQISPSERDISETLSSLNFATRVRGVELGPAKRQVDTSELQKMKTMLEKARQESRSKEESLKKLEESLQNLESKAKGRDQVYRTQQEKIKELEGQLELKNSMHNQSEKQLSQLSDRLKGKEEISTALQLKVKELEAKIKERHQSDSASYQHKVKELENKLKEQVQESESHSLSLQLKIKELERKLKEQEQNPDSIFLRQKIKELEDRLREQEQQLQCALARSFADTIAASPSEGKWRKDDESMNEAEPHILRSSNSTSSRPLSHGFKQPRISDLVHEPRKKRYSRSGETENNIVMAASLADKRARKSDPPKIARGVKTTKPGSLAARGPVAHKRVINRGQVHGAMERDSKKKIWSR</sequence>
<keyword evidence="2" id="KW-0493">Microtubule</keyword>
<dbReference type="Gene3D" id="3.40.850.10">
    <property type="entry name" value="Kinesin motor domain"/>
    <property type="match status" value="1"/>
</dbReference>
<dbReference type="CDD" id="cd01366">
    <property type="entry name" value="KISc_C_terminal"/>
    <property type="match status" value="1"/>
</dbReference>
<keyword evidence="5 8" id="KW-0175">Coiled coil</keyword>
<evidence type="ECO:0000256" key="7">
    <source>
        <dbReference type="PROSITE-ProRule" id="PRU00283"/>
    </source>
</evidence>
<dbReference type="InterPro" id="IPR001752">
    <property type="entry name" value="Kinesin_motor_dom"/>
</dbReference>
<dbReference type="PROSITE" id="PS50067">
    <property type="entry name" value="KINESIN_MOTOR_2"/>
    <property type="match status" value="1"/>
</dbReference>
<protein>
    <recommendedName>
        <fullName evidence="10">Kinesin motor domain-containing protein</fullName>
    </recommendedName>
</protein>
<dbReference type="InterPro" id="IPR019821">
    <property type="entry name" value="Kinesin_motor_CS"/>
</dbReference>
<evidence type="ECO:0000256" key="8">
    <source>
        <dbReference type="SAM" id="Coils"/>
    </source>
</evidence>
<dbReference type="GO" id="GO:0008017">
    <property type="term" value="F:microtubule binding"/>
    <property type="evidence" value="ECO:0007669"/>
    <property type="project" value="InterPro"/>
</dbReference>
<dbReference type="PANTHER" id="PTHR47972:SF18">
    <property type="entry name" value="KINESIN-LIKE PROTEIN KIN-14R"/>
    <property type="match status" value="1"/>
</dbReference>
<feature type="compositionally biased region" description="Basic and acidic residues" evidence="9">
    <location>
        <begin position="1013"/>
        <end position="1024"/>
    </location>
</feature>
<reference evidence="11 12" key="1">
    <citation type="submission" date="2019-07" db="EMBL/GenBank/DDBJ databases">
        <title>WGS assembly of Gossypium tomentosum.</title>
        <authorList>
            <person name="Chen Z.J."/>
            <person name="Sreedasyam A."/>
            <person name="Ando A."/>
            <person name="Song Q."/>
            <person name="De L."/>
            <person name="Hulse-Kemp A."/>
            <person name="Ding M."/>
            <person name="Ye W."/>
            <person name="Kirkbride R."/>
            <person name="Jenkins J."/>
            <person name="Plott C."/>
            <person name="Lovell J."/>
            <person name="Lin Y.-M."/>
            <person name="Vaughn R."/>
            <person name="Liu B."/>
            <person name="Li W."/>
            <person name="Simpson S."/>
            <person name="Scheffler B."/>
            <person name="Saski C."/>
            <person name="Grover C."/>
            <person name="Hu G."/>
            <person name="Conover J."/>
            <person name="Carlson J."/>
            <person name="Shu S."/>
            <person name="Boston L."/>
            <person name="Williams M."/>
            <person name="Peterson D."/>
            <person name="Mcgee K."/>
            <person name="Jones D."/>
            <person name="Wendel J."/>
            <person name="Stelly D."/>
            <person name="Grimwood J."/>
            <person name="Schmutz J."/>
        </authorList>
    </citation>
    <scope>NUCLEOTIDE SEQUENCE [LARGE SCALE GENOMIC DNA]</scope>
    <source>
        <strain evidence="11">7179.01</strain>
    </source>
</reference>
<dbReference type="Gene3D" id="2.60.120.430">
    <property type="entry name" value="Galactose-binding lectin"/>
    <property type="match status" value="1"/>
</dbReference>
<dbReference type="GO" id="GO:0007018">
    <property type="term" value="P:microtubule-based movement"/>
    <property type="evidence" value="ECO:0007669"/>
    <property type="project" value="InterPro"/>
</dbReference>
<evidence type="ECO:0000256" key="9">
    <source>
        <dbReference type="SAM" id="MobiDB-lite"/>
    </source>
</evidence>
<dbReference type="Pfam" id="PF11721">
    <property type="entry name" value="Malectin"/>
    <property type="match status" value="1"/>
</dbReference>
<dbReference type="InterPro" id="IPR021720">
    <property type="entry name" value="Malectin_dom"/>
</dbReference>
<dbReference type="PROSITE" id="PS00411">
    <property type="entry name" value="KINESIN_MOTOR_1"/>
    <property type="match status" value="1"/>
</dbReference>
<evidence type="ECO:0000256" key="1">
    <source>
        <dbReference type="ARBA" id="ARBA00010899"/>
    </source>
</evidence>
<dbReference type="EMBL" id="CM017634">
    <property type="protein sequence ID" value="TYH38302.1"/>
    <property type="molecule type" value="Genomic_DNA"/>
</dbReference>
<dbReference type="SUPFAM" id="SSF57997">
    <property type="entry name" value="Tropomyosin"/>
    <property type="match status" value="1"/>
</dbReference>
<feature type="region of interest" description="Disordered" evidence="9">
    <location>
        <begin position="962"/>
        <end position="1041"/>
    </location>
</feature>
<evidence type="ECO:0000256" key="2">
    <source>
        <dbReference type="ARBA" id="ARBA00022701"/>
    </source>
</evidence>
<feature type="domain" description="Kinesin motor" evidence="10">
    <location>
        <begin position="418"/>
        <end position="739"/>
    </location>
</feature>
<comment type="similarity">
    <text evidence="1">Belongs to the TRAFAC class myosin-kinesin ATPase superfamily. Kinesin family. KIN-14 subfamily.</text>
</comment>
<evidence type="ECO:0000313" key="11">
    <source>
        <dbReference type="EMBL" id="TYH38302.1"/>
    </source>
</evidence>
<dbReference type="SMART" id="SM00129">
    <property type="entry name" value="KISc"/>
    <property type="match status" value="1"/>
</dbReference>
<dbReference type="InterPro" id="IPR027640">
    <property type="entry name" value="Kinesin-like_fam"/>
</dbReference>
<dbReference type="FunFam" id="3.40.850.10:FF:000057">
    <property type="entry name" value="kinesin-like protein KIN-14R"/>
    <property type="match status" value="1"/>
</dbReference>
<feature type="coiled-coil region" evidence="8">
    <location>
        <begin position="346"/>
        <end position="418"/>
    </location>
</feature>